<keyword evidence="15" id="KW-0963">Cytoplasm</keyword>
<feature type="binding site" evidence="15">
    <location>
        <position position="97"/>
    </location>
    <ligand>
        <name>substrate</name>
    </ligand>
</feature>
<feature type="binding site" evidence="15">
    <location>
        <position position="245"/>
    </location>
    <ligand>
        <name>Mg(2+)</name>
        <dbReference type="ChEBI" id="CHEBI:18420"/>
    </ligand>
</feature>
<evidence type="ECO:0000256" key="5">
    <source>
        <dbReference type="ARBA" id="ARBA00011738"/>
    </source>
</evidence>
<keyword evidence="6 15" id="KW-0432">Leucine biosynthesis</keyword>
<evidence type="ECO:0000313" key="18">
    <source>
        <dbReference type="EMBL" id="POQ99045.1"/>
    </source>
</evidence>
<dbReference type="Gene3D" id="3.40.718.10">
    <property type="entry name" value="Isopropylmalate Dehydrogenase"/>
    <property type="match status" value="1"/>
</dbReference>
<name>A0A2S4JHT1_9SPIO</name>
<evidence type="ECO:0000256" key="4">
    <source>
        <dbReference type="ARBA" id="ARBA00008319"/>
    </source>
</evidence>
<evidence type="ECO:0000256" key="1">
    <source>
        <dbReference type="ARBA" id="ARBA00000624"/>
    </source>
</evidence>
<keyword evidence="8 15" id="KW-0479">Metal-binding</keyword>
<proteinExistence type="inferred from homology"/>
<dbReference type="GO" id="GO:0003862">
    <property type="term" value="F:3-isopropylmalate dehydrogenase activity"/>
    <property type="evidence" value="ECO:0007669"/>
    <property type="project" value="UniProtKB-UniRule"/>
</dbReference>
<reference evidence="19" key="1">
    <citation type="submission" date="2015-12" db="EMBL/GenBank/DDBJ databases">
        <authorList>
            <person name="Lodha T.D."/>
            <person name="Chintalapati S."/>
            <person name="Chintalapati V.R."/>
            <person name="Sravanthi T."/>
        </authorList>
    </citation>
    <scope>NUCLEOTIDE SEQUENCE [LARGE SCALE GENOMIC DNA]</scope>
    <source>
        <strain evidence="19">JC133</strain>
    </source>
</reference>
<keyword evidence="10 15" id="KW-0560">Oxidoreductase</keyword>
<sequence length="365" mass="39006">MNKRIAVLAGDGIGPEVMEQALGVLAAVEQRFGVTFKTDAADVGGAALDNHGTALPKETVELCRGSDAILFGSVGGPKWEHLPPEEQPERGALLPLRKTFGLFANLRPAIVFPQLVHASPLREDLLEGGLDVVVVRELTGGIYFGTPKGREGDTAFDTLVYHRSEIERIARVAFETARSRNRRVTSIDKANVLTSMVLWREVVTDVARDYPDVELTHMYVDNAAMQLVRQPRQFDVILAGNMFGDILSDEAAMLTGSLGMLPSASLAEGSFGLYEPSGGSAPDIAGTGVANPIAQILSAAMMLKYSFGLDQAYQAIFDAVAAVLDEGYRTGDIARPGDTLIGTSEMGRRIAEKVASGTQVTAGTR</sequence>
<gene>
    <name evidence="15" type="primary">leuB</name>
    <name evidence="18" type="ORF">AU468_11515</name>
</gene>
<organism evidence="18 19">
    <name type="scientific">Alkalispirochaeta sphaeroplastigenens</name>
    <dbReference type="NCBI Taxonomy" id="1187066"/>
    <lineage>
        <taxon>Bacteria</taxon>
        <taxon>Pseudomonadati</taxon>
        <taxon>Spirochaetota</taxon>
        <taxon>Spirochaetia</taxon>
        <taxon>Spirochaetales</taxon>
        <taxon>Spirochaetaceae</taxon>
        <taxon>Alkalispirochaeta</taxon>
    </lineage>
</organism>
<dbReference type="SUPFAM" id="SSF53659">
    <property type="entry name" value="Isocitrate/Isopropylmalate dehydrogenase-like"/>
    <property type="match status" value="1"/>
</dbReference>
<feature type="binding site" evidence="15">
    <location>
        <begin position="279"/>
        <end position="291"/>
    </location>
    <ligand>
        <name>NAD(+)</name>
        <dbReference type="ChEBI" id="CHEBI:57540"/>
    </ligand>
</feature>
<evidence type="ECO:0000256" key="6">
    <source>
        <dbReference type="ARBA" id="ARBA00022430"/>
    </source>
</evidence>
<keyword evidence="13 15" id="KW-0100">Branched-chain amino acid biosynthesis</keyword>
<dbReference type="Pfam" id="PF00180">
    <property type="entry name" value="Iso_dh"/>
    <property type="match status" value="1"/>
</dbReference>
<dbReference type="EC" id="1.1.1.85" evidence="15"/>
<keyword evidence="12 15" id="KW-0464">Manganese</keyword>
<comment type="catalytic activity">
    <reaction evidence="1 15 16">
        <text>(2R,3S)-3-isopropylmalate + NAD(+) = 4-methyl-2-oxopentanoate + CO2 + NADH</text>
        <dbReference type="Rhea" id="RHEA:32271"/>
        <dbReference type="ChEBI" id="CHEBI:16526"/>
        <dbReference type="ChEBI" id="CHEBI:17865"/>
        <dbReference type="ChEBI" id="CHEBI:35121"/>
        <dbReference type="ChEBI" id="CHEBI:57540"/>
        <dbReference type="ChEBI" id="CHEBI:57945"/>
        <dbReference type="EC" id="1.1.1.85"/>
    </reaction>
</comment>
<comment type="pathway">
    <text evidence="3 15 16">Amino-acid biosynthesis; L-leucine biosynthesis; L-leucine from 3-methyl-2-oxobutanoate: step 3/4.</text>
</comment>
<dbReference type="NCBIfam" id="TIGR00169">
    <property type="entry name" value="leuB"/>
    <property type="match status" value="1"/>
</dbReference>
<feature type="binding site" evidence="15">
    <location>
        <position position="107"/>
    </location>
    <ligand>
        <name>substrate</name>
    </ligand>
</feature>
<comment type="subcellular location">
    <subcellularLocation>
        <location evidence="15">Cytoplasm</location>
    </subcellularLocation>
</comment>
<evidence type="ECO:0000256" key="2">
    <source>
        <dbReference type="ARBA" id="ARBA00001936"/>
    </source>
</evidence>
<dbReference type="GO" id="GO:0000287">
    <property type="term" value="F:magnesium ion binding"/>
    <property type="evidence" value="ECO:0007669"/>
    <property type="project" value="InterPro"/>
</dbReference>
<dbReference type="UniPathway" id="UPA00048">
    <property type="reaction ID" value="UER00072"/>
</dbReference>
<evidence type="ECO:0000256" key="12">
    <source>
        <dbReference type="ARBA" id="ARBA00023211"/>
    </source>
</evidence>
<accession>A0A2S4JHT1</accession>
<evidence type="ECO:0000256" key="10">
    <source>
        <dbReference type="ARBA" id="ARBA00023002"/>
    </source>
</evidence>
<feature type="binding site" evidence="15">
    <location>
        <position position="249"/>
    </location>
    <ligand>
        <name>Mg(2+)</name>
        <dbReference type="ChEBI" id="CHEBI:18420"/>
    </ligand>
</feature>
<dbReference type="EMBL" id="LPWH01000112">
    <property type="protein sequence ID" value="POQ99045.1"/>
    <property type="molecule type" value="Genomic_DNA"/>
</dbReference>
<comment type="function">
    <text evidence="14 15 16">Catalyzes the oxidation of 3-carboxy-2-hydroxy-4-methylpentanoate (3-isopropylmalate) to 3-carboxy-4-methyl-2-oxopentanoate. The product decarboxylates to 4-methyl-2 oxopentanoate.</text>
</comment>
<keyword evidence="19" id="KW-1185">Reference proteome</keyword>
<evidence type="ECO:0000256" key="9">
    <source>
        <dbReference type="ARBA" id="ARBA00022842"/>
    </source>
</evidence>
<feature type="domain" description="Isopropylmalate dehydrogenase-like" evidence="17">
    <location>
        <begin position="4"/>
        <end position="350"/>
    </location>
</feature>
<comment type="cofactor">
    <cofactor evidence="2">
        <name>Mn(2+)</name>
        <dbReference type="ChEBI" id="CHEBI:29035"/>
    </cofactor>
</comment>
<keyword evidence="9 15" id="KW-0460">Magnesium</keyword>
<dbReference type="FunFam" id="3.40.718.10:FF:000004">
    <property type="entry name" value="3-isopropylmalate dehydrogenase"/>
    <property type="match status" value="1"/>
</dbReference>
<evidence type="ECO:0000313" key="19">
    <source>
        <dbReference type="Proteomes" id="UP000237350"/>
    </source>
</evidence>
<dbReference type="Proteomes" id="UP000237350">
    <property type="component" value="Unassembled WGS sequence"/>
</dbReference>
<evidence type="ECO:0000256" key="15">
    <source>
        <dbReference type="HAMAP-Rule" id="MF_01033"/>
    </source>
</evidence>
<evidence type="ECO:0000256" key="11">
    <source>
        <dbReference type="ARBA" id="ARBA00023027"/>
    </source>
</evidence>
<dbReference type="RefSeq" id="WP_181015586.1">
    <property type="nucleotide sequence ID" value="NZ_LPWH01000112.1"/>
</dbReference>
<dbReference type="InterPro" id="IPR004429">
    <property type="entry name" value="Isopropylmalate_DH"/>
</dbReference>
<comment type="subunit">
    <text evidence="5 15 16">Homodimer.</text>
</comment>
<feature type="binding site" evidence="15">
    <location>
        <begin position="76"/>
        <end position="89"/>
    </location>
    <ligand>
        <name>NAD(+)</name>
        <dbReference type="ChEBI" id="CHEBI:57540"/>
    </ligand>
</feature>
<feature type="site" description="Important for catalysis" evidence="15">
    <location>
        <position position="189"/>
    </location>
</feature>
<dbReference type="GO" id="GO:0005829">
    <property type="term" value="C:cytosol"/>
    <property type="evidence" value="ECO:0007669"/>
    <property type="project" value="TreeGrafter"/>
</dbReference>
<dbReference type="GO" id="GO:0009098">
    <property type="term" value="P:L-leucine biosynthetic process"/>
    <property type="evidence" value="ECO:0007669"/>
    <property type="project" value="UniProtKB-UniRule"/>
</dbReference>
<dbReference type="HAMAP" id="MF_01033">
    <property type="entry name" value="LeuB_type1"/>
    <property type="match status" value="1"/>
</dbReference>
<feature type="binding site" evidence="15">
    <location>
        <position position="221"/>
    </location>
    <ligand>
        <name>substrate</name>
    </ligand>
</feature>
<dbReference type="PANTHER" id="PTHR42979">
    <property type="entry name" value="3-ISOPROPYLMALATE DEHYDROGENASE"/>
    <property type="match status" value="1"/>
</dbReference>
<dbReference type="InterPro" id="IPR019818">
    <property type="entry name" value="IsoCit/isopropylmalate_DH_CS"/>
</dbReference>
<protein>
    <recommendedName>
        <fullName evidence="15">3-isopropylmalate dehydrogenase</fullName>
        <ecNumber evidence="15">1.1.1.85</ecNumber>
    </recommendedName>
    <alternativeName>
        <fullName evidence="15">3-IPM-DH</fullName>
    </alternativeName>
    <alternativeName>
        <fullName evidence="15">Beta-IPM dehydrogenase</fullName>
        <shortName evidence="15">IMDH</shortName>
    </alternativeName>
</protein>
<evidence type="ECO:0000256" key="16">
    <source>
        <dbReference type="RuleBase" id="RU004445"/>
    </source>
</evidence>
<evidence type="ECO:0000256" key="13">
    <source>
        <dbReference type="ARBA" id="ARBA00023304"/>
    </source>
</evidence>
<comment type="cofactor">
    <cofactor evidence="15 16">
        <name>Mg(2+)</name>
        <dbReference type="ChEBI" id="CHEBI:18420"/>
    </cofactor>
    <cofactor evidence="15 16">
        <name>Mn(2+)</name>
        <dbReference type="ChEBI" id="CHEBI:29035"/>
    </cofactor>
    <text evidence="15 16">Binds 1 Mg(2+) or Mn(2+) ion per subunit.</text>
</comment>
<evidence type="ECO:0000256" key="14">
    <source>
        <dbReference type="ARBA" id="ARBA00023577"/>
    </source>
</evidence>
<comment type="similarity">
    <text evidence="4 15">Belongs to the isocitrate and isopropylmalate dehydrogenases family. LeuB type 1 subfamily.</text>
</comment>
<evidence type="ECO:0000259" key="17">
    <source>
        <dbReference type="SMART" id="SM01329"/>
    </source>
</evidence>
<dbReference type="InterPro" id="IPR024084">
    <property type="entry name" value="IsoPropMal-DH-like_dom"/>
</dbReference>
<feature type="site" description="Important for catalysis" evidence="15">
    <location>
        <position position="143"/>
    </location>
</feature>
<dbReference type="GO" id="GO:0051287">
    <property type="term" value="F:NAD binding"/>
    <property type="evidence" value="ECO:0007669"/>
    <property type="project" value="InterPro"/>
</dbReference>
<evidence type="ECO:0000256" key="8">
    <source>
        <dbReference type="ARBA" id="ARBA00022723"/>
    </source>
</evidence>
<dbReference type="PANTHER" id="PTHR42979:SF1">
    <property type="entry name" value="3-ISOPROPYLMALATE DEHYDROGENASE"/>
    <property type="match status" value="1"/>
</dbReference>
<feature type="binding site" evidence="15">
    <location>
        <position position="221"/>
    </location>
    <ligand>
        <name>Mg(2+)</name>
        <dbReference type="ChEBI" id="CHEBI:18420"/>
    </ligand>
</feature>
<dbReference type="SMART" id="SM01329">
    <property type="entry name" value="Iso_dh"/>
    <property type="match status" value="1"/>
</dbReference>
<dbReference type="AlphaFoldDB" id="A0A2S4JHT1"/>
<evidence type="ECO:0000256" key="3">
    <source>
        <dbReference type="ARBA" id="ARBA00004762"/>
    </source>
</evidence>
<evidence type="ECO:0000256" key="7">
    <source>
        <dbReference type="ARBA" id="ARBA00022605"/>
    </source>
</evidence>
<feature type="binding site" evidence="15">
    <location>
        <position position="136"/>
    </location>
    <ligand>
        <name>substrate</name>
    </ligand>
</feature>
<dbReference type="PROSITE" id="PS00470">
    <property type="entry name" value="IDH_IMDH"/>
    <property type="match status" value="1"/>
</dbReference>
<comment type="caution">
    <text evidence="18">The sequence shown here is derived from an EMBL/GenBank/DDBJ whole genome shotgun (WGS) entry which is preliminary data.</text>
</comment>
<keyword evidence="7 15" id="KW-0028">Amino-acid biosynthesis</keyword>
<keyword evidence="11 15" id="KW-0520">NAD</keyword>